<feature type="transmembrane region" description="Helical" evidence="2">
    <location>
        <begin position="128"/>
        <end position="146"/>
    </location>
</feature>
<evidence type="ECO:0000256" key="1">
    <source>
        <dbReference type="SAM" id="MobiDB-lite"/>
    </source>
</evidence>
<comment type="caution">
    <text evidence="3">The sequence shown here is derived from an EMBL/GenBank/DDBJ whole genome shotgun (WGS) entry which is preliminary data.</text>
</comment>
<keyword evidence="4" id="KW-1185">Reference proteome</keyword>
<dbReference type="Proteomes" id="UP000466345">
    <property type="component" value="Unassembled WGS sequence"/>
</dbReference>
<feature type="compositionally biased region" description="Acidic residues" evidence="1">
    <location>
        <begin position="95"/>
        <end position="106"/>
    </location>
</feature>
<dbReference type="RefSeq" id="WP_407703988.1">
    <property type="nucleotide sequence ID" value="NZ_WEGJ01000031.1"/>
</dbReference>
<keyword evidence="2" id="KW-0472">Membrane</keyword>
<keyword evidence="2" id="KW-0812">Transmembrane</keyword>
<evidence type="ECO:0000313" key="3">
    <source>
        <dbReference type="EMBL" id="MQY15291.1"/>
    </source>
</evidence>
<dbReference type="AlphaFoldDB" id="A0A7K0CPG4"/>
<organism evidence="3 4">
    <name type="scientific">Streptomyces smaragdinus</name>
    <dbReference type="NCBI Taxonomy" id="2585196"/>
    <lineage>
        <taxon>Bacteria</taxon>
        <taxon>Bacillati</taxon>
        <taxon>Actinomycetota</taxon>
        <taxon>Actinomycetes</taxon>
        <taxon>Kitasatosporales</taxon>
        <taxon>Streptomycetaceae</taxon>
        <taxon>Streptomyces</taxon>
    </lineage>
</organism>
<reference evidence="3 4" key="1">
    <citation type="submission" date="2019-10" db="EMBL/GenBank/DDBJ databases">
        <title>Streptomyces smaragdinus sp. nov. and Streptomyces fabii sp. nov., isolated from the gut of fungus growing-termite Macrotermes natalensis.</title>
        <authorList>
            <person name="Schwitalla J."/>
            <person name="Benndorf R."/>
            <person name="Martin K."/>
            <person name="De Beer W."/>
            <person name="Kaster A.-K."/>
            <person name="Vollmers J."/>
            <person name="Poulsen M."/>
            <person name="Beemelmanns C."/>
        </authorList>
    </citation>
    <scope>NUCLEOTIDE SEQUENCE [LARGE SCALE GENOMIC DNA]</scope>
    <source>
        <strain evidence="3 4">RB5</strain>
    </source>
</reference>
<accession>A0A7K0CPG4</accession>
<evidence type="ECO:0000313" key="4">
    <source>
        <dbReference type="Proteomes" id="UP000466345"/>
    </source>
</evidence>
<keyword evidence="2" id="KW-1133">Transmembrane helix</keyword>
<evidence type="ECO:0000256" key="2">
    <source>
        <dbReference type="SAM" id="Phobius"/>
    </source>
</evidence>
<protein>
    <submittedName>
        <fullName evidence="3">Uncharacterized protein</fullName>
    </submittedName>
</protein>
<dbReference type="EMBL" id="WEGJ01000031">
    <property type="protein sequence ID" value="MQY15291.1"/>
    <property type="molecule type" value="Genomic_DNA"/>
</dbReference>
<feature type="compositionally biased region" description="Low complexity" evidence="1">
    <location>
        <begin position="64"/>
        <end position="78"/>
    </location>
</feature>
<gene>
    <name evidence="3" type="ORF">SRB5_54700</name>
</gene>
<name>A0A7K0CPG4_9ACTN</name>
<proteinExistence type="predicted"/>
<feature type="transmembrane region" description="Helical" evidence="2">
    <location>
        <begin position="152"/>
        <end position="171"/>
    </location>
</feature>
<feature type="region of interest" description="Disordered" evidence="1">
    <location>
        <begin position="1"/>
        <end position="108"/>
    </location>
</feature>
<sequence length="189" mass="19467">MVERNPAGEPEETKRDETSAGDDAAASEASGTPAEPVREPLDEEAAWLQIVAGYGEEPKDLPDEAPAGDAPADTPDVARSITVFSAGSGPRDWDLAEPSDDDFDASDEGHFVPPEPPPLPEADTTAKFAWLAVLGGPLLLIVLVLVGEPITWWSALAGIGGFLGGFATLVARMRPGGGDDDLPGGGAVV</sequence>
<feature type="compositionally biased region" description="Low complexity" evidence="1">
    <location>
        <begin position="21"/>
        <end position="32"/>
    </location>
</feature>